<evidence type="ECO:0000313" key="2">
    <source>
        <dbReference type="EMBL" id="THF63824.1"/>
    </source>
</evidence>
<dbReference type="OrthoDB" id="9025834at2"/>
<organism evidence="2 3">
    <name type="scientific">Pseudothauera nasutitermitis</name>
    <dbReference type="NCBI Taxonomy" id="2565930"/>
    <lineage>
        <taxon>Bacteria</taxon>
        <taxon>Pseudomonadati</taxon>
        <taxon>Pseudomonadota</taxon>
        <taxon>Betaproteobacteria</taxon>
        <taxon>Rhodocyclales</taxon>
        <taxon>Zoogloeaceae</taxon>
        <taxon>Pseudothauera</taxon>
    </lineage>
</organism>
<dbReference type="Pfam" id="PF01963">
    <property type="entry name" value="TraB_PrgY_gumN"/>
    <property type="match status" value="1"/>
</dbReference>
<dbReference type="InterPro" id="IPR047111">
    <property type="entry name" value="YbaP-like"/>
</dbReference>
<evidence type="ECO:0000256" key="1">
    <source>
        <dbReference type="SAM" id="MobiDB-lite"/>
    </source>
</evidence>
<dbReference type="InterPro" id="IPR002816">
    <property type="entry name" value="TraB/PrgY/GumN_fam"/>
</dbReference>
<comment type="caution">
    <text evidence="2">The sequence shown here is derived from an EMBL/GenBank/DDBJ whole genome shotgun (WGS) entry which is preliminary data.</text>
</comment>
<accession>A0A4S4AVG9</accession>
<keyword evidence="3" id="KW-1185">Reference proteome</keyword>
<name>A0A4S4AVG9_9RHOO</name>
<dbReference type="PANTHER" id="PTHR40590">
    <property type="entry name" value="CYTOPLASMIC PROTEIN-RELATED"/>
    <property type="match status" value="1"/>
</dbReference>
<reference evidence="2 3" key="1">
    <citation type="submission" date="2019-04" db="EMBL/GenBank/DDBJ databases">
        <title>Azoarcus nasutitermitis sp. nov. isolated from termite nest.</title>
        <authorList>
            <person name="Lin S.-Y."/>
            <person name="Hameed A."/>
            <person name="Hsu Y.-H."/>
            <person name="Young C.-C."/>
        </authorList>
    </citation>
    <scope>NUCLEOTIDE SEQUENCE [LARGE SCALE GENOMIC DNA]</scope>
    <source>
        <strain evidence="2 3">CC-YHH838</strain>
    </source>
</reference>
<gene>
    <name evidence="2" type="ORF">E6C76_14675</name>
</gene>
<proteinExistence type="predicted"/>
<sequence>MATPAGHAHRPPPVFRKNLPECRPPTPALEGTTDTMPRHDPIRRLLRRLLPLATALLAGLAAPHAFAQPVWHAERDGIELTLVGTFHVLHPGYAGLPAPLPERLGRADAVLLELGPEEEARLAADPTIFLARDGESAADKLSADTLRRVHALLVPFGMPAEAVSAMSPMMLVGMLGILPFAEAGFTIGDSVEKRLSDAVAPRGATVAGLESVEIQLAAIERFTPAEFDALISATLDDLASGQARDDVAQMWDAYQRADLDHIARITERSVQRTTELQSAFRKLATERNTPILDRLEAWLAEHRPAHAVVGIGALHWTGEDNLIDGLRARGFRVEPLRLQTTPPR</sequence>
<evidence type="ECO:0000313" key="3">
    <source>
        <dbReference type="Proteomes" id="UP000308430"/>
    </source>
</evidence>
<dbReference type="CDD" id="cd14789">
    <property type="entry name" value="Tiki"/>
    <property type="match status" value="1"/>
</dbReference>
<dbReference type="Proteomes" id="UP000308430">
    <property type="component" value="Unassembled WGS sequence"/>
</dbReference>
<feature type="region of interest" description="Disordered" evidence="1">
    <location>
        <begin position="1"/>
        <end position="38"/>
    </location>
</feature>
<dbReference type="AlphaFoldDB" id="A0A4S4AVG9"/>
<dbReference type="EMBL" id="SSOC01000005">
    <property type="protein sequence ID" value="THF63824.1"/>
    <property type="molecule type" value="Genomic_DNA"/>
</dbReference>
<dbReference type="PANTHER" id="PTHR40590:SF1">
    <property type="entry name" value="CYTOPLASMIC PROTEIN"/>
    <property type="match status" value="1"/>
</dbReference>
<protein>
    <submittedName>
        <fullName evidence="2">TraB/GumN family protein</fullName>
    </submittedName>
</protein>